<evidence type="ECO:0000259" key="1">
    <source>
        <dbReference type="PROSITE" id="PS50801"/>
    </source>
</evidence>
<reference evidence="2 3" key="1">
    <citation type="submission" date="2018-11" db="EMBL/GenBank/DDBJ databases">
        <title>The draft genome sequence of Amphritea opalescens ANRC-JH13T.</title>
        <authorList>
            <person name="Fang Z."/>
            <person name="Zhang Y."/>
            <person name="Han X."/>
        </authorList>
    </citation>
    <scope>NUCLEOTIDE SEQUENCE [LARGE SCALE GENOMIC DNA]</scope>
    <source>
        <strain evidence="2 3">ANRC-JH13</strain>
    </source>
</reference>
<dbReference type="AlphaFoldDB" id="A0A430KV62"/>
<feature type="domain" description="STAS" evidence="1">
    <location>
        <begin position="1"/>
        <end position="54"/>
    </location>
</feature>
<dbReference type="Gene3D" id="3.30.750.24">
    <property type="entry name" value="STAS domain"/>
    <property type="match status" value="1"/>
</dbReference>
<name>A0A430KV62_9GAMM</name>
<accession>A0A430KV62</accession>
<dbReference type="OrthoDB" id="9769739at2"/>
<keyword evidence="3" id="KW-1185">Reference proteome</keyword>
<dbReference type="Proteomes" id="UP000283087">
    <property type="component" value="Unassembled WGS sequence"/>
</dbReference>
<comment type="caution">
    <text evidence="2">The sequence shown here is derived from an EMBL/GenBank/DDBJ whole genome shotgun (WGS) entry which is preliminary data.</text>
</comment>
<proteinExistence type="predicted"/>
<dbReference type="InterPro" id="IPR002645">
    <property type="entry name" value="STAS_dom"/>
</dbReference>
<dbReference type="PROSITE" id="PS50801">
    <property type="entry name" value="STAS"/>
    <property type="match status" value="1"/>
</dbReference>
<dbReference type="RefSeq" id="WP_126156615.1">
    <property type="nucleotide sequence ID" value="NZ_RQXW01000001.1"/>
</dbReference>
<protein>
    <recommendedName>
        <fullName evidence="1">STAS domain-containing protein</fullName>
    </recommendedName>
</protein>
<sequence length="75" mass="8469">MLMKEAPQLQEKGFSLSFCALKNSVKDQLAALNFLDKLGEENFDATLDDALAALTPRLNSDICNQCRHRVFKQRP</sequence>
<evidence type="ECO:0000313" key="2">
    <source>
        <dbReference type="EMBL" id="RTE67405.1"/>
    </source>
</evidence>
<evidence type="ECO:0000313" key="3">
    <source>
        <dbReference type="Proteomes" id="UP000283087"/>
    </source>
</evidence>
<gene>
    <name evidence="2" type="ORF">EH243_00165</name>
</gene>
<organism evidence="2 3">
    <name type="scientific">Amphritea opalescens</name>
    <dbReference type="NCBI Taxonomy" id="2490544"/>
    <lineage>
        <taxon>Bacteria</taxon>
        <taxon>Pseudomonadati</taxon>
        <taxon>Pseudomonadota</taxon>
        <taxon>Gammaproteobacteria</taxon>
        <taxon>Oceanospirillales</taxon>
        <taxon>Oceanospirillaceae</taxon>
        <taxon>Amphritea</taxon>
    </lineage>
</organism>
<dbReference type="EMBL" id="RQXW01000001">
    <property type="protein sequence ID" value="RTE67405.1"/>
    <property type="molecule type" value="Genomic_DNA"/>
</dbReference>
<dbReference type="InterPro" id="IPR036513">
    <property type="entry name" value="STAS_dom_sf"/>
</dbReference>